<keyword evidence="13" id="KW-1185">Reference proteome</keyword>
<evidence type="ECO:0000256" key="7">
    <source>
        <dbReference type="ARBA" id="ARBA00024867"/>
    </source>
</evidence>
<dbReference type="InterPro" id="IPR036890">
    <property type="entry name" value="HATPase_C_sf"/>
</dbReference>
<dbReference type="SUPFAM" id="SSF47384">
    <property type="entry name" value="Homodimeric domain of signal transducing histidine kinase"/>
    <property type="match status" value="1"/>
</dbReference>
<reference evidence="12 13" key="1">
    <citation type="submission" date="2020-07" db="EMBL/GenBank/DDBJ databases">
        <title>Alkalicella. sp. LB2 genome.</title>
        <authorList>
            <person name="Postec A."/>
            <person name="Quemeneur M."/>
        </authorList>
    </citation>
    <scope>NUCLEOTIDE SEQUENCE [LARGE SCALE GENOMIC DNA]</scope>
    <source>
        <strain evidence="12 13">LB2</strain>
    </source>
</reference>
<evidence type="ECO:0000256" key="9">
    <source>
        <dbReference type="SAM" id="Phobius"/>
    </source>
</evidence>
<dbReference type="Pfam" id="PF17159">
    <property type="entry name" value="MASE3"/>
    <property type="match status" value="1"/>
</dbReference>
<feature type="transmembrane region" description="Helical" evidence="9">
    <location>
        <begin position="15"/>
        <end position="33"/>
    </location>
</feature>
<dbReference type="SUPFAM" id="SSF55874">
    <property type="entry name" value="ATPase domain of HSP90 chaperone/DNA topoisomerase II/histidine kinase"/>
    <property type="match status" value="1"/>
</dbReference>
<keyword evidence="5" id="KW-0418">Kinase</keyword>
<comment type="catalytic activity">
    <reaction evidence="1">
        <text>ATP + protein L-histidine = ADP + protein N-phospho-L-histidine.</text>
        <dbReference type="EC" id="2.7.13.3"/>
    </reaction>
</comment>
<dbReference type="PANTHER" id="PTHR43065">
    <property type="entry name" value="SENSOR HISTIDINE KINASE"/>
    <property type="match status" value="1"/>
</dbReference>
<feature type="transmembrane region" description="Helical" evidence="9">
    <location>
        <begin position="39"/>
        <end position="59"/>
    </location>
</feature>
<keyword evidence="5" id="KW-0808">Transferase</keyword>
<dbReference type="SMART" id="SM00448">
    <property type="entry name" value="REC"/>
    <property type="match status" value="1"/>
</dbReference>
<evidence type="ECO:0000313" key="12">
    <source>
        <dbReference type="EMBL" id="QNO14716.1"/>
    </source>
</evidence>
<dbReference type="InterPro" id="IPR011006">
    <property type="entry name" value="CheY-like_superfamily"/>
</dbReference>
<dbReference type="CDD" id="cd00082">
    <property type="entry name" value="HisKA"/>
    <property type="match status" value="1"/>
</dbReference>
<accession>A0A7G9W7Q4</accession>
<dbReference type="PRINTS" id="PR00344">
    <property type="entry name" value="BCTRLSENSOR"/>
</dbReference>
<dbReference type="SMART" id="SM00388">
    <property type="entry name" value="HisKA"/>
    <property type="match status" value="1"/>
</dbReference>
<feature type="transmembrane region" description="Helical" evidence="9">
    <location>
        <begin position="174"/>
        <end position="192"/>
    </location>
</feature>
<dbReference type="SUPFAM" id="SSF52172">
    <property type="entry name" value="CheY-like"/>
    <property type="match status" value="1"/>
</dbReference>
<dbReference type="GO" id="GO:0000155">
    <property type="term" value="F:phosphorelay sensor kinase activity"/>
    <property type="evidence" value="ECO:0007669"/>
    <property type="project" value="InterPro"/>
</dbReference>
<dbReference type="InterPro" id="IPR001789">
    <property type="entry name" value="Sig_transdc_resp-reg_receiver"/>
</dbReference>
<dbReference type="PANTHER" id="PTHR43065:SF42">
    <property type="entry name" value="TWO-COMPONENT SENSOR PPRA"/>
    <property type="match status" value="1"/>
</dbReference>
<feature type="transmembrane region" description="Helical" evidence="9">
    <location>
        <begin position="137"/>
        <end position="154"/>
    </location>
</feature>
<evidence type="ECO:0000259" key="10">
    <source>
        <dbReference type="PROSITE" id="PS50109"/>
    </source>
</evidence>
<feature type="transmembrane region" description="Helical" evidence="9">
    <location>
        <begin position="71"/>
        <end position="92"/>
    </location>
</feature>
<feature type="transmembrane region" description="Helical" evidence="9">
    <location>
        <begin position="204"/>
        <end position="223"/>
    </location>
</feature>
<name>A0A7G9W7Q4_ALKCA</name>
<feature type="transmembrane region" description="Helical" evidence="9">
    <location>
        <begin position="112"/>
        <end position="130"/>
    </location>
</feature>
<dbReference type="AlphaFoldDB" id="A0A7G9W7Q4"/>
<dbReference type="InterPro" id="IPR003661">
    <property type="entry name" value="HisK_dim/P_dom"/>
</dbReference>
<evidence type="ECO:0000313" key="13">
    <source>
        <dbReference type="Proteomes" id="UP000516160"/>
    </source>
</evidence>
<dbReference type="PROSITE" id="PS50109">
    <property type="entry name" value="HIS_KIN"/>
    <property type="match status" value="1"/>
</dbReference>
<evidence type="ECO:0000259" key="11">
    <source>
        <dbReference type="PROSITE" id="PS50110"/>
    </source>
</evidence>
<feature type="modified residue" description="4-aspartylphosphate" evidence="8">
    <location>
        <position position="595"/>
    </location>
</feature>
<dbReference type="InterPro" id="IPR033425">
    <property type="entry name" value="MASE3"/>
</dbReference>
<feature type="domain" description="Response regulatory" evidence="11">
    <location>
        <begin position="541"/>
        <end position="660"/>
    </location>
</feature>
<comment type="function">
    <text evidence="7">May play the central regulatory role in sporulation. It may be an element of the effector pathway responsible for the activation of sporulation genes in response to nutritional stress. Spo0A may act in concert with spo0H (a sigma factor) to control the expression of some genes that are critical to the sporulation process.</text>
</comment>
<organism evidence="12 13">
    <name type="scientific">Alkalicella caledoniensis</name>
    <dbReference type="NCBI Taxonomy" id="2731377"/>
    <lineage>
        <taxon>Bacteria</taxon>
        <taxon>Bacillati</taxon>
        <taxon>Bacillota</taxon>
        <taxon>Clostridia</taxon>
        <taxon>Eubacteriales</taxon>
        <taxon>Proteinivoracaceae</taxon>
        <taxon>Alkalicella</taxon>
    </lineage>
</organism>
<dbReference type="EMBL" id="CP058559">
    <property type="protein sequence ID" value="QNO14716.1"/>
    <property type="molecule type" value="Genomic_DNA"/>
</dbReference>
<dbReference type="Gene3D" id="1.10.287.130">
    <property type="match status" value="1"/>
</dbReference>
<evidence type="ECO:0000256" key="6">
    <source>
        <dbReference type="ARBA" id="ARBA00023012"/>
    </source>
</evidence>
<keyword evidence="6" id="KW-0902">Two-component regulatory system</keyword>
<dbReference type="EC" id="2.7.13.3" evidence="2"/>
<evidence type="ECO:0000256" key="3">
    <source>
        <dbReference type="ARBA" id="ARBA00018672"/>
    </source>
</evidence>
<keyword evidence="9" id="KW-0812">Transmembrane</keyword>
<keyword evidence="9" id="KW-1133">Transmembrane helix</keyword>
<dbReference type="RefSeq" id="WP_213168639.1">
    <property type="nucleotide sequence ID" value="NZ_CP058559.1"/>
</dbReference>
<dbReference type="InterPro" id="IPR004358">
    <property type="entry name" value="Sig_transdc_His_kin-like_C"/>
</dbReference>
<dbReference type="PROSITE" id="PS50110">
    <property type="entry name" value="RESPONSE_REGULATORY"/>
    <property type="match status" value="1"/>
</dbReference>
<protein>
    <recommendedName>
        <fullName evidence="3">Stage 0 sporulation protein A homolog</fullName>
        <ecNumber evidence="2">2.7.13.3</ecNumber>
    </recommendedName>
</protein>
<dbReference type="KEGG" id="acae:HYG86_07900"/>
<dbReference type="Gene3D" id="3.40.50.2300">
    <property type="match status" value="1"/>
</dbReference>
<dbReference type="Proteomes" id="UP000516160">
    <property type="component" value="Chromosome"/>
</dbReference>
<evidence type="ECO:0000256" key="4">
    <source>
        <dbReference type="ARBA" id="ARBA00022553"/>
    </source>
</evidence>
<dbReference type="SMART" id="SM00387">
    <property type="entry name" value="HATPase_c"/>
    <property type="match status" value="1"/>
</dbReference>
<dbReference type="Pfam" id="PF00512">
    <property type="entry name" value="HisKA"/>
    <property type="match status" value="1"/>
</dbReference>
<evidence type="ECO:0000256" key="5">
    <source>
        <dbReference type="ARBA" id="ARBA00022777"/>
    </source>
</evidence>
<gene>
    <name evidence="12" type="ORF">HYG86_07900</name>
</gene>
<feature type="domain" description="Histidine kinase" evidence="10">
    <location>
        <begin position="304"/>
        <end position="521"/>
    </location>
</feature>
<sequence>MNIIAEGRYKLNSRIVIKYLSGFFALLLVSLYVSFKNYLLFHTIIELFSIIIAFTITAISLHSYHASKNKLVVFLGIAYGFIGSFDLLHTLAFKGMGVFPNHTADLPTQLWIMARYIEAFSVLALPYVLGNNIRQRKIFFVYCFVSLILLLSVFRWDIFPSSFIEGQGLTSFKIISEYIICGIIGVSIFQLYKIRDQIEPSIFNYLILALFTTILTELFFTLYTDVYGITNMLGHVFKAVSFSFIYQAIIKTSLHFPYLQLKFTTEVLKQEISEKKKEEVIRKSMENDILKASKLDSIATLAGGIAHDFNNLLTIILGQASLSRFYVQDNPKALKSIEEIEKATQQATGLTQQLLTFSKGGEPIKNTEAVDGIIQETLALALSGSNVIAQFNSSDDLGLVDLDKGQFKQVINNLAINACQAMPKGGVLKVDAKNISIGKDELNFFLNEGKYVKITIEDHGIGISPENLSKIFDPFFTTKSNGHGLGLASCFSIIKRHNGYITVKSKEGIGTTFYIYLPISTNNALILDTEMSNNIYKAEGKILIMDDEEAIRDVAEGMLTEMGYAVDFATNGREALNMYMKSYNLGNPYDIVILDLTIPGGMGGNETARKIFDEDESAKIIISSGYSDDKIINPLHKNLNHFLKKPYTFEELSYVIHSTTTQGTGSNIKKII</sequence>
<dbReference type="InterPro" id="IPR036097">
    <property type="entry name" value="HisK_dim/P_sf"/>
</dbReference>
<evidence type="ECO:0000256" key="1">
    <source>
        <dbReference type="ARBA" id="ARBA00000085"/>
    </source>
</evidence>
<evidence type="ECO:0000256" key="8">
    <source>
        <dbReference type="PROSITE-ProRule" id="PRU00169"/>
    </source>
</evidence>
<keyword evidence="9" id="KW-0472">Membrane</keyword>
<dbReference type="Pfam" id="PF00072">
    <property type="entry name" value="Response_reg"/>
    <property type="match status" value="1"/>
</dbReference>
<dbReference type="Gene3D" id="3.30.565.10">
    <property type="entry name" value="Histidine kinase-like ATPase, C-terminal domain"/>
    <property type="match status" value="1"/>
</dbReference>
<dbReference type="Pfam" id="PF02518">
    <property type="entry name" value="HATPase_c"/>
    <property type="match status" value="1"/>
</dbReference>
<evidence type="ECO:0000256" key="2">
    <source>
        <dbReference type="ARBA" id="ARBA00012438"/>
    </source>
</evidence>
<dbReference type="InterPro" id="IPR003594">
    <property type="entry name" value="HATPase_dom"/>
</dbReference>
<proteinExistence type="predicted"/>
<keyword evidence="4 8" id="KW-0597">Phosphoprotein</keyword>
<dbReference type="InterPro" id="IPR005467">
    <property type="entry name" value="His_kinase_dom"/>
</dbReference>